<dbReference type="Pfam" id="PF06089">
    <property type="entry name" value="Asparaginase_II"/>
    <property type="match status" value="1"/>
</dbReference>
<organism evidence="1">
    <name type="scientific">marine metagenome</name>
    <dbReference type="NCBI Taxonomy" id="408172"/>
    <lineage>
        <taxon>unclassified sequences</taxon>
        <taxon>metagenomes</taxon>
        <taxon>ecological metagenomes</taxon>
    </lineage>
</organism>
<reference evidence="1" key="1">
    <citation type="submission" date="2018-05" db="EMBL/GenBank/DDBJ databases">
        <authorList>
            <person name="Lanie J.A."/>
            <person name="Ng W.-L."/>
            <person name="Kazmierczak K.M."/>
            <person name="Andrzejewski T.M."/>
            <person name="Davidsen T.M."/>
            <person name="Wayne K.J."/>
            <person name="Tettelin H."/>
            <person name="Glass J.I."/>
            <person name="Rusch D."/>
            <person name="Podicherti R."/>
            <person name="Tsui H.-C.T."/>
            <person name="Winkler M.E."/>
        </authorList>
    </citation>
    <scope>NUCLEOTIDE SEQUENCE</scope>
</reference>
<dbReference type="PANTHER" id="PTHR42110:SF1">
    <property type="entry name" value="L-ASPARAGINASE, PUTATIVE (AFU_ORTHOLOGUE AFUA_3G11890)-RELATED"/>
    <property type="match status" value="1"/>
</dbReference>
<evidence type="ECO:0008006" key="2">
    <source>
        <dbReference type="Google" id="ProtNLM"/>
    </source>
</evidence>
<name>A0A383D632_9ZZZZ</name>
<gene>
    <name evidence="1" type="ORF">METZ01_LOCUS492583</name>
</gene>
<dbReference type="InterPro" id="IPR010349">
    <property type="entry name" value="Asparaginase_II"/>
</dbReference>
<accession>A0A383D632</accession>
<protein>
    <recommendedName>
        <fullName evidence="2">L-asparaginase II</fullName>
    </recommendedName>
</protein>
<proteinExistence type="predicted"/>
<dbReference type="AlphaFoldDB" id="A0A383D632"/>
<dbReference type="PANTHER" id="PTHR42110">
    <property type="entry name" value="L-ASPARAGINASE, PUTATIVE (AFU_ORTHOLOGUE AFUA_3G11890)-RELATED"/>
    <property type="match status" value="1"/>
</dbReference>
<feature type="non-terminal residue" evidence="1">
    <location>
        <position position="213"/>
    </location>
</feature>
<evidence type="ECO:0000313" key="1">
    <source>
        <dbReference type="EMBL" id="SVE39729.1"/>
    </source>
</evidence>
<dbReference type="EMBL" id="UINC01214480">
    <property type="protein sequence ID" value="SVE39729.1"/>
    <property type="molecule type" value="Genomic_DNA"/>
</dbReference>
<sequence length="213" mass="23873">MLFKIFITRGGLVESAHSAKCLIKDLSFKTILTSNHSEDFIFPRSAIKIFQAMPFINSGAKKKYGLNEKNIAIACASHCGEPVHLRVLSDWLKKINLSVNDLKCGVHNPINLESSNNLFLSGRKPTQLHNNCSGKHLAMLSGCLANKMEYKNYLDFNHPYQQLIRNSLEYFTNSTIQKKSMATDGCNAPQYAFSINDLSKAMINLIKNKSKKG</sequence>